<dbReference type="Gene3D" id="1.10.8.60">
    <property type="match status" value="1"/>
</dbReference>
<proteinExistence type="predicted"/>
<dbReference type="AlphaFoldDB" id="M0A3Z7"/>
<feature type="compositionally biased region" description="Polar residues" evidence="1">
    <location>
        <begin position="496"/>
        <end position="507"/>
    </location>
</feature>
<feature type="domain" description="Orc1-like AAA ATPase" evidence="2">
    <location>
        <begin position="35"/>
        <end position="169"/>
    </location>
</feature>
<feature type="compositionally biased region" description="Polar residues" evidence="1">
    <location>
        <begin position="238"/>
        <end position="249"/>
    </location>
</feature>
<dbReference type="Proteomes" id="UP000011519">
    <property type="component" value="Unassembled WGS sequence"/>
</dbReference>
<gene>
    <name evidence="3" type="ORF">C483_05118</name>
</gene>
<dbReference type="STRING" id="1227493.C483_05118"/>
<feature type="region of interest" description="Disordered" evidence="1">
    <location>
        <begin position="432"/>
        <end position="507"/>
    </location>
</feature>
<name>M0A3Z7_9EURY</name>
<evidence type="ECO:0000259" key="2">
    <source>
        <dbReference type="Pfam" id="PF13191"/>
    </source>
</evidence>
<dbReference type="GO" id="GO:0051301">
    <property type="term" value="P:cell division"/>
    <property type="evidence" value="ECO:0007669"/>
    <property type="project" value="UniProtKB-KW"/>
</dbReference>
<dbReference type="PATRIC" id="fig|1227493.4.peg.991"/>
<feature type="compositionally biased region" description="Acidic residues" evidence="1">
    <location>
        <begin position="210"/>
        <end position="223"/>
    </location>
</feature>
<keyword evidence="4" id="KW-1185">Reference proteome</keyword>
<reference evidence="3 4" key="1">
    <citation type="journal article" date="2014" name="PLoS Genet.">
        <title>Phylogenetically driven sequencing of extremely halophilic archaea reveals strategies for static and dynamic osmo-response.</title>
        <authorList>
            <person name="Becker E.A."/>
            <person name="Seitzer P.M."/>
            <person name="Tritt A."/>
            <person name="Larsen D."/>
            <person name="Krusor M."/>
            <person name="Yao A.I."/>
            <person name="Wu D."/>
            <person name="Madern D."/>
            <person name="Eisen J.A."/>
            <person name="Darling A.E."/>
            <person name="Facciotti M.T."/>
        </authorList>
    </citation>
    <scope>NUCLEOTIDE SEQUENCE [LARGE SCALE GENOMIC DNA]</scope>
    <source>
        <strain evidence="3 4">JCM 10989</strain>
    </source>
</reference>
<dbReference type="Pfam" id="PF13191">
    <property type="entry name" value="AAA_16"/>
    <property type="match status" value="1"/>
</dbReference>
<dbReference type="Gene3D" id="3.40.50.300">
    <property type="entry name" value="P-loop containing nucleotide triphosphate hydrolases"/>
    <property type="match status" value="1"/>
</dbReference>
<dbReference type="InterPro" id="IPR041664">
    <property type="entry name" value="AAA_16"/>
</dbReference>
<keyword evidence="3" id="KW-0132">Cell division</keyword>
<dbReference type="InterPro" id="IPR027417">
    <property type="entry name" value="P-loop_NTPase"/>
</dbReference>
<protein>
    <submittedName>
        <fullName evidence="3">Cell division control protein 6</fullName>
    </submittedName>
</protein>
<organism evidence="3 4">
    <name type="scientific">Natrialba hulunbeirensis JCM 10989</name>
    <dbReference type="NCBI Taxonomy" id="1227493"/>
    <lineage>
        <taxon>Archaea</taxon>
        <taxon>Methanobacteriati</taxon>
        <taxon>Methanobacteriota</taxon>
        <taxon>Stenosarchaea group</taxon>
        <taxon>Halobacteria</taxon>
        <taxon>Halobacteriales</taxon>
        <taxon>Natrialbaceae</taxon>
        <taxon>Natrialba</taxon>
    </lineage>
</organism>
<dbReference type="EMBL" id="AOIM01000014">
    <property type="protein sequence ID" value="ELY93319.1"/>
    <property type="molecule type" value="Genomic_DNA"/>
</dbReference>
<feature type="compositionally biased region" description="Acidic residues" evidence="1">
    <location>
        <begin position="451"/>
        <end position="475"/>
    </location>
</feature>
<dbReference type="SUPFAM" id="SSF52540">
    <property type="entry name" value="P-loop containing nucleoside triphosphate hydrolases"/>
    <property type="match status" value="1"/>
</dbReference>
<sequence length="507" mass="53771">MNLQERIARRRSAHQGRTVVVDRDHLSPVVHRPEPIGRGPVLEQLLDELEPVFDGKLPEPVAVVGPPGSGTSAIVTALFDALNDRLGESSRSIATTTRAGSTGPVTWFVYVDGRRVESAFAFYQAVLSVISAEPVPESGIGTDDLRERLTARLARHDRRAVVAIDHHDEPETLRYERARELLEPVSDSVATIAVGQSTPEKWAPAHVEADGDVDGDADRDEDGTGTGTGTGTEAVESRTATGDDSTQPAGSVVTVPAYRHHELVDVITDRASTGLAAGVLDHESVRELAIWADGNAHDALAALFGAACCATATDATRIDASHLEAARGAVPADGVHVDRALALSETRQQVLGHLVDVDTDDRPIREVASAIAERSTLTNGTVKRFLYELADRGVIERVPLPTSGSGRRPSTVEPRFPTLVFGALTSATAETATSMGGAGDGDTDLNAVPDTDMDTETNTDTETDTDIDTNTEPDTDTSSNTDTNTDIDTNTEPDADTNTNTSTNEPP</sequence>
<evidence type="ECO:0000313" key="4">
    <source>
        <dbReference type="Proteomes" id="UP000011519"/>
    </source>
</evidence>
<evidence type="ECO:0000256" key="1">
    <source>
        <dbReference type="SAM" id="MobiDB-lite"/>
    </source>
</evidence>
<keyword evidence="3" id="KW-0131">Cell cycle</keyword>
<evidence type="ECO:0000313" key="3">
    <source>
        <dbReference type="EMBL" id="ELY93319.1"/>
    </source>
</evidence>
<feature type="compositionally biased region" description="Low complexity" evidence="1">
    <location>
        <begin position="476"/>
        <end position="488"/>
    </location>
</feature>
<comment type="caution">
    <text evidence="3">The sequence shown here is derived from an EMBL/GenBank/DDBJ whole genome shotgun (WGS) entry which is preliminary data.</text>
</comment>
<feature type="region of interest" description="Disordered" evidence="1">
    <location>
        <begin position="195"/>
        <end position="250"/>
    </location>
</feature>
<accession>M0A3Z7</accession>
<dbReference type="RefSeq" id="WP_006652267.1">
    <property type="nucleotide sequence ID" value="NZ_AOIM01000014.1"/>
</dbReference>